<keyword evidence="3" id="KW-0238">DNA-binding</keyword>
<dbReference type="GO" id="GO:0000976">
    <property type="term" value="F:transcription cis-regulatory region binding"/>
    <property type="evidence" value="ECO:0007669"/>
    <property type="project" value="TreeGrafter"/>
</dbReference>
<gene>
    <name evidence="6" type="ORF">A8C75_09635</name>
</gene>
<dbReference type="Pfam" id="PF00126">
    <property type="entry name" value="HTH_1"/>
    <property type="match status" value="1"/>
</dbReference>
<keyword evidence="2" id="KW-0805">Transcription regulation</keyword>
<proteinExistence type="inferred from homology"/>
<evidence type="ECO:0000259" key="5">
    <source>
        <dbReference type="PROSITE" id="PS50931"/>
    </source>
</evidence>
<dbReference type="InterPro" id="IPR000847">
    <property type="entry name" value="LysR_HTH_N"/>
</dbReference>
<sequence>MTARHYSLPNLADFDLRLLRVFHAVVHNKGFAAAQDELGVSQSTISIQIGQLEERLGMRLCERGRKGFHLTEEGQIVFDASLNLFRAVENFRGMVGNTRGQLIGDLHFGIVDAIASNQEIKLHRGIGDFARLAPEVKLHINVSSPQELLQGLMEEHYHAILSPMSRLHSSVRFIPTYLEQQRLYCGTDHALFELPDADISIEMISQCAYAGRSYMRDWQPPQALEFKHQATASHMESIALMILSGGFLGYLPSHYAAQWVDAGQMRPLMEDTLSYHEQFYLAYRKSERNRAAQAFTRCIRQQMETDPDAPKE</sequence>
<evidence type="ECO:0000256" key="4">
    <source>
        <dbReference type="ARBA" id="ARBA00023163"/>
    </source>
</evidence>
<dbReference type="GO" id="GO:0003700">
    <property type="term" value="F:DNA-binding transcription factor activity"/>
    <property type="evidence" value="ECO:0007669"/>
    <property type="project" value="InterPro"/>
</dbReference>
<dbReference type="FunFam" id="1.10.10.10:FF:000001">
    <property type="entry name" value="LysR family transcriptional regulator"/>
    <property type="match status" value="1"/>
</dbReference>
<dbReference type="EMBL" id="CP015839">
    <property type="protein sequence ID" value="ANG62719.1"/>
    <property type="molecule type" value="Genomic_DNA"/>
</dbReference>
<dbReference type="OrthoDB" id="8587655at2"/>
<keyword evidence="7" id="KW-1185">Reference proteome</keyword>
<dbReference type="KEGG" id="mars:A8C75_09635"/>
<dbReference type="PRINTS" id="PR00039">
    <property type="entry name" value="HTHLYSR"/>
</dbReference>
<dbReference type="SUPFAM" id="SSF46785">
    <property type="entry name" value="Winged helix' DNA-binding domain"/>
    <property type="match status" value="1"/>
</dbReference>
<reference evidence="7" key="1">
    <citation type="submission" date="2016-05" db="EMBL/GenBank/DDBJ databases">
        <authorList>
            <person name="Baek K."/>
            <person name="Yang S.-J."/>
        </authorList>
    </citation>
    <scope>NUCLEOTIDE SEQUENCE [LARGE SCALE GENOMIC DNA]</scope>
    <source>
        <strain evidence="7">ST58-10</strain>
    </source>
</reference>
<dbReference type="SUPFAM" id="SSF53850">
    <property type="entry name" value="Periplasmic binding protein-like II"/>
    <property type="match status" value="1"/>
</dbReference>
<dbReference type="PANTHER" id="PTHR30126">
    <property type="entry name" value="HTH-TYPE TRANSCRIPTIONAL REGULATOR"/>
    <property type="match status" value="1"/>
</dbReference>
<reference evidence="6 7" key="2">
    <citation type="journal article" date="2018" name="Int. J. Syst. Evol. Microbiol.">
        <title>Marinobacterium aestuarii sp. nov., a benzene-degrading marine bacterium isolated from estuary sediment.</title>
        <authorList>
            <person name="Bae S.S."/>
            <person name="Jung J."/>
            <person name="Chung D."/>
            <person name="Baek K."/>
        </authorList>
    </citation>
    <scope>NUCLEOTIDE SEQUENCE [LARGE SCALE GENOMIC DNA]</scope>
    <source>
        <strain evidence="6 7">ST58-10</strain>
    </source>
</reference>
<dbReference type="Pfam" id="PF03466">
    <property type="entry name" value="LysR_substrate"/>
    <property type="match status" value="1"/>
</dbReference>
<dbReference type="PANTHER" id="PTHR30126:SF98">
    <property type="entry name" value="HTH-TYPE TRANSCRIPTIONAL ACTIVATOR BAUR"/>
    <property type="match status" value="1"/>
</dbReference>
<evidence type="ECO:0000256" key="3">
    <source>
        <dbReference type="ARBA" id="ARBA00023125"/>
    </source>
</evidence>
<dbReference type="CDD" id="cd05466">
    <property type="entry name" value="PBP2_LTTR_substrate"/>
    <property type="match status" value="1"/>
</dbReference>
<evidence type="ECO:0000256" key="2">
    <source>
        <dbReference type="ARBA" id="ARBA00023015"/>
    </source>
</evidence>
<dbReference type="Proteomes" id="UP000078070">
    <property type="component" value="Chromosome"/>
</dbReference>
<dbReference type="STRING" id="1821621.A8C75_09635"/>
<dbReference type="Gene3D" id="1.10.10.10">
    <property type="entry name" value="Winged helix-like DNA-binding domain superfamily/Winged helix DNA-binding domain"/>
    <property type="match status" value="1"/>
</dbReference>
<comment type="similarity">
    <text evidence="1">Belongs to the LysR transcriptional regulatory family.</text>
</comment>
<feature type="domain" description="HTH lysR-type" evidence="5">
    <location>
        <begin position="14"/>
        <end position="71"/>
    </location>
</feature>
<dbReference type="Gene3D" id="3.40.190.290">
    <property type="match status" value="1"/>
</dbReference>
<dbReference type="InterPro" id="IPR036390">
    <property type="entry name" value="WH_DNA-bd_sf"/>
</dbReference>
<dbReference type="InterPro" id="IPR036388">
    <property type="entry name" value="WH-like_DNA-bd_sf"/>
</dbReference>
<dbReference type="PROSITE" id="PS50931">
    <property type="entry name" value="HTH_LYSR"/>
    <property type="match status" value="1"/>
</dbReference>
<dbReference type="RefSeq" id="WP_067381306.1">
    <property type="nucleotide sequence ID" value="NZ_CP015839.1"/>
</dbReference>
<evidence type="ECO:0000313" key="7">
    <source>
        <dbReference type="Proteomes" id="UP000078070"/>
    </source>
</evidence>
<keyword evidence="4" id="KW-0804">Transcription</keyword>
<protein>
    <recommendedName>
        <fullName evidence="5">HTH lysR-type domain-containing protein</fullName>
    </recommendedName>
</protein>
<organism evidence="6 7">
    <name type="scientific">Marinobacterium aestuarii</name>
    <dbReference type="NCBI Taxonomy" id="1821621"/>
    <lineage>
        <taxon>Bacteria</taxon>
        <taxon>Pseudomonadati</taxon>
        <taxon>Pseudomonadota</taxon>
        <taxon>Gammaproteobacteria</taxon>
        <taxon>Oceanospirillales</taxon>
        <taxon>Oceanospirillaceae</taxon>
        <taxon>Marinobacterium</taxon>
    </lineage>
</organism>
<evidence type="ECO:0000313" key="6">
    <source>
        <dbReference type="EMBL" id="ANG62719.1"/>
    </source>
</evidence>
<accession>A0A1A9EYW0</accession>
<name>A0A1A9EYW0_9GAMM</name>
<dbReference type="AlphaFoldDB" id="A0A1A9EYW0"/>
<evidence type="ECO:0000256" key="1">
    <source>
        <dbReference type="ARBA" id="ARBA00009437"/>
    </source>
</evidence>
<dbReference type="InterPro" id="IPR005119">
    <property type="entry name" value="LysR_subst-bd"/>
</dbReference>